<keyword evidence="3" id="KW-0378">Hydrolase</keyword>
<comment type="subcellular location">
    <subcellularLocation>
        <location evidence="1">Membrane</location>
    </subcellularLocation>
</comment>
<evidence type="ECO:0000313" key="7">
    <source>
        <dbReference type="EMBL" id="GEC20754.1"/>
    </source>
</evidence>
<dbReference type="RefSeq" id="WP_141279293.1">
    <property type="nucleotide sequence ID" value="NZ_BAAARZ010000053.1"/>
</dbReference>
<dbReference type="GO" id="GO:0008053">
    <property type="term" value="P:mitochondrial fusion"/>
    <property type="evidence" value="ECO:0007669"/>
    <property type="project" value="TreeGrafter"/>
</dbReference>
<dbReference type="Pfam" id="PF00350">
    <property type="entry name" value="Dynamin_N"/>
    <property type="match status" value="1"/>
</dbReference>
<evidence type="ECO:0000256" key="2">
    <source>
        <dbReference type="ARBA" id="ARBA00022741"/>
    </source>
</evidence>
<dbReference type="AlphaFoldDB" id="A0A4Y3WPQ3"/>
<dbReference type="Proteomes" id="UP000320338">
    <property type="component" value="Unassembled WGS sequence"/>
</dbReference>
<keyword evidence="8" id="KW-1185">Reference proteome</keyword>
<evidence type="ECO:0000256" key="1">
    <source>
        <dbReference type="ARBA" id="ARBA00004370"/>
    </source>
</evidence>
<dbReference type="PANTHER" id="PTHR10465">
    <property type="entry name" value="TRANSMEMBRANE GTPASE FZO1"/>
    <property type="match status" value="1"/>
</dbReference>
<evidence type="ECO:0000256" key="5">
    <source>
        <dbReference type="ARBA" id="ARBA00023136"/>
    </source>
</evidence>
<organism evidence="7 8">
    <name type="scientific">Pseudonocardia hydrocarbonoxydans</name>
    <dbReference type="NCBI Taxonomy" id="76726"/>
    <lineage>
        <taxon>Bacteria</taxon>
        <taxon>Bacillati</taxon>
        <taxon>Actinomycetota</taxon>
        <taxon>Actinomycetes</taxon>
        <taxon>Pseudonocardiales</taxon>
        <taxon>Pseudonocardiaceae</taxon>
        <taxon>Pseudonocardia</taxon>
    </lineage>
</organism>
<keyword evidence="4" id="KW-0342">GTP-binding</keyword>
<dbReference type="PANTHER" id="PTHR10465:SF0">
    <property type="entry name" value="SARCALUMENIN"/>
    <property type="match status" value="1"/>
</dbReference>
<dbReference type="InterPro" id="IPR045063">
    <property type="entry name" value="Dynamin_N"/>
</dbReference>
<dbReference type="Gene3D" id="3.40.50.300">
    <property type="entry name" value="P-loop containing nucleotide triphosphate hydrolases"/>
    <property type="match status" value="1"/>
</dbReference>
<dbReference type="EMBL" id="BJNG01000023">
    <property type="protein sequence ID" value="GEC20754.1"/>
    <property type="molecule type" value="Genomic_DNA"/>
</dbReference>
<keyword evidence="5" id="KW-0472">Membrane</keyword>
<dbReference type="SUPFAM" id="SSF52540">
    <property type="entry name" value="P-loop containing nucleoside triphosphate hydrolases"/>
    <property type="match status" value="1"/>
</dbReference>
<dbReference type="InterPro" id="IPR027417">
    <property type="entry name" value="P-loop_NTPase"/>
</dbReference>
<evidence type="ECO:0000256" key="3">
    <source>
        <dbReference type="ARBA" id="ARBA00022801"/>
    </source>
</evidence>
<evidence type="ECO:0000256" key="4">
    <source>
        <dbReference type="ARBA" id="ARBA00023134"/>
    </source>
</evidence>
<dbReference type="GO" id="GO:0016020">
    <property type="term" value="C:membrane"/>
    <property type="evidence" value="ECO:0007669"/>
    <property type="project" value="UniProtKB-SubCell"/>
</dbReference>
<dbReference type="OrthoDB" id="4379468at2"/>
<keyword evidence="2" id="KW-0547">Nucleotide-binding</keyword>
<accession>A0A4Y3WPQ3</accession>
<gene>
    <name evidence="7" type="ORF">PHY01_30370</name>
</gene>
<comment type="caution">
    <text evidence="7">The sequence shown here is derived from an EMBL/GenBank/DDBJ whole genome shotgun (WGS) entry which is preliminary data.</text>
</comment>
<protein>
    <submittedName>
        <fullName evidence="7">GTPase</fullName>
    </submittedName>
</protein>
<evidence type="ECO:0000259" key="6">
    <source>
        <dbReference type="Pfam" id="PF00350"/>
    </source>
</evidence>
<sequence length="495" mass="52744">MTRTLTDAARDLLLDAGRVYRHDPPTADWLAHQVDRLDEPLRLAIAGKVKAGKSTLLNALVGERLAPVDAGECTKVVTWYRDAPHPAVTVVGADGSVHELPVDRRDGALVIDLRGASADDVEMLVVDWPSQSLRIATLIDTPGLSSLSHEVGRRTLRFLHPDDERPTDADAVLYLMRHLHAADAEFLEAFRGQGVAQTASVNSLAVISRADEIGGGRVDAMVSARQIARRYRSDPALRGLAQHIVAVAGLVAETGRTLRQTEFTVLDALARQPKEALEASLLTVDRFVAPDSPIARAVPGLTADQRAGLLRRFGVFGLRLSTMLIRQGVGTPAALAAELVGRSGLAELQAALDSQFVQRRAVLKARSALLAVHQVVQDDPVAGSRELSAELERLLTGAHEFVELRLLGELRFGSVTLPAPIAAEGSALLGGAGASPAARLGLPPGTPADDLRAAALDALARWQEHAENPMLDRSVTAACRTVVRTCEGLVGALPR</sequence>
<evidence type="ECO:0000313" key="8">
    <source>
        <dbReference type="Proteomes" id="UP000320338"/>
    </source>
</evidence>
<dbReference type="GO" id="GO:0003924">
    <property type="term" value="F:GTPase activity"/>
    <property type="evidence" value="ECO:0007669"/>
    <property type="project" value="InterPro"/>
</dbReference>
<name>A0A4Y3WPQ3_9PSEU</name>
<reference evidence="7 8" key="1">
    <citation type="submission" date="2019-06" db="EMBL/GenBank/DDBJ databases">
        <title>Whole genome shotgun sequence of Pseudonocardia hydrocarbonoxydans NBRC 14498.</title>
        <authorList>
            <person name="Hosoyama A."/>
            <person name="Uohara A."/>
            <person name="Ohji S."/>
            <person name="Ichikawa N."/>
        </authorList>
    </citation>
    <scope>NUCLEOTIDE SEQUENCE [LARGE SCALE GENOMIC DNA]</scope>
    <source>
        <strain evidence="7 8">NBRC 14498</strain>
    </source>
</reference>
<proteinExistence type="predicted"/>
<dbReference type="GO" id="GO:0005525">
    <property type="term" value="F:GTP binding"/>
    <property type="evidence" value="ECO:0007669"/>
    <property type="project" value="UniProtKB-KW"/>
</dbReference>
<dbReference type="InterPro" id="IPR027094">
    <property type="entry name" value="Mitofusin_fam"/>
</dbReference>
<feature type="domain" description="Dynamin N-terminal" evidence="6">
    <location>
        <begin position="44"/>
        <end position="148"/>
    </location>
</feature>